<dbReference type="Proteomes" id="UP000053558">
    <property type="component" value="Unassembled WGS sequence"/>
</dbReference>
<keyword evidence="11" id="KW-1185">Reference proteome</keyword>
<dbReference type="PROSITE" id="PS50850">
    <property type="entry name" value="MFS"/>
    <property type="match status" value="1"/>
</dbReference>
<dbReference type="AlphaFoldDB" id="A0A5M3MN13"/>
<organism evidence="10 11">
    <name type="scientific">Coniophora puteana (strain RWD-64-598)</name>
    <name type="common">Brown rot fungus</name>
    <dbReference type="NCBI Taxonomy" id="741705"/>
    <lineage>
        <taxon>Eukaryota</taxon>
        <taxon>Fungi</taxon>
        <taxon>Dikarya</taxon>
        <taxon>Basidiomycota</taxon>
        <taxon>Agaricomycotina</taxon>
        <taxon>Agaricomycetes</taxon>
        <taxon>Agaricomycetidae</taxon>
        <taxon>Boletales</taxon>
        <taxon>Coniophorineae</taxon>
        <taxon>Coniophoraceae</taxon>
        <taxon>Coniophora</taxon>
    </lineage>
</organism>
<feature type="transmembrane region" description="Helical" evidence="8">
    <location>
        <begin position="156"/>
        <end position="179"/>
    </location>
</feature>
<dbReference type="GO" id="GO:0005886">
    <property type="term" value="C:plasma membrane"/>
    <property type="evidence" value="ECO:0007669"/>
    <property type="project" value="TreeGrafter"/>
</dbReference>
<dbReference type="SUPFAM" id="SSF103473">
    <property type="entry name" value="MFS general substrate transporter"/>
    <property type="match status" value="1"/>
</dbReference>
<reference evidence="11" key="1">
    <citation type="journal article" date="2012" name="Science">
        <title>The Paleozoic origin of enzymatic lignin decomposition reconstructed from 31 fungal genomes.</title>
        <authorList>
            <person name="Floudas D."/>
            <person name="Binder M."/>
            <person name="Riley R."/>
            <person name="Barry K."/>
            <person name="Blanchette R.A."/>
            <person name="Henrissat B."/>
            <person name="Martinez A.T."/>
            <person name="Otillar R."/>
            <person name="Spatafora J.W."/>
            <person name="Yadav J.S."/>
            <person name="Aerts A."/>
            <person name="Benoit I."/>
            <person name="Boyd A."/>
            <person name="Carlson A."/>
            <person name="Copeland A."/>
            <person name="Coutinho P.M."/>
            <person name="de Vries R.P."/>
            <person name="Ferreira P."/>
            <person name="Findley K."/>
            <person name="Foster B."/>
            <person name="Gaskell J."/>
            <person name="Glotzer D."/>
            <person name="Gorecki P."/>
            <person name="Heitman J."/>
            <person name="Hesse C."/>
            <person name="Hori C."/>
            <person name="Igarashi K."/>
            <person name="Jurgens J.A."/>
            <person name="Kallen N."/>
            <person name="Kersten P."/>
            <person name="Kohler A."/>
            <person name="Kuees U."/>
            <person name="Kumar T.K.A."/>
            <person name="Kuo A."/>
            <person name="LaButti K."/>
            <person name="Larrondo L.F."/>
            <person name="Lindquist E."/>
            <person name="Ling A."/>
            <person name="Lombard V."/>
            <person name="Lucas S."/>
            <person name="Lundell T."/>
            <person name="Martin R."/>
            <person name="McLaughlin D.J."/>
            <person name="Morgenstern I."/>
            <person name="Morin E."/>
            <person name="Murat C."/>
            <person name="Nagy L.G."/>
            <person name="Nolan M."/>
            <person name="Ohm R.A."/>
            <person name="Patyshakuliyeva A."/>
            <person name="Rokas A."/>
            <person name="Ruiz-Duenas F.J."/>
            <person name="Sabat G."/>
            <person name="Salamov A."/>
            <person name="Samejima M."/>
            <person name="Schmutz J."/>
            <person name="Slot J.C."/>
            <person name="St John F."/>
            <person name="Stenlid J."/>
            <person name="Sun H."/>
            <person name="Sun S."/>
            <person name="Syed K."/>
            <person name="Tsang A."/>
            <person name="Wiebenga A."/>
            <person name="Young D."/>
            <person name="Pisabarro A."/>
            <person name="Eastwood D.C."/>
            <person name="Martin F."/>
            <person name="Cullen D."/>
            <person name="Grigoriev I.V."/>
            <person name="Hibbett D.S."/>
        </authorList>
    </citation>
    <scope>NUCLEOTIDE SEQUENCE [LARGE SCALE GENOMIC DNA]</scope>
    <source>
        <strain evidence="11">RWD-64-598 SS2</strain>
    </source>
</reference>
<dbReference type="Gene3D" id="1.20.1720.10">
    <property type="entry name" value="Multidrug resistance protein D"/>
    <property type="match status" value="1"/>
</dbReference>
<evidence type="ECO:0000256" key="3">
    <source>
        <dbReference type="ARBA" id="ARBA00022448"/>
    </source>
</evidence>
<evidence type="ECO:0000256" key="5">
    <source>
        <dbReference type="ARBA" id="ARBA00022989"/>
    </source>
</evidence>
<dbReference type="Gene3D" id="1.20.1250.20">
    <property type="entry name" value="MFS general substrate transporter like domains"/>
    <property type="match status" value="1"/>
</dbReference>
<keyword evidence="6 8" id="KW-0472">Membrane</keyword>
<evidence type="ECO:0000256" key="2">
    <source>
        <dbReference type="ARBA" id="ARBA00008335"/>
    </source>
</evidence>
<feature type="transmembrane region" description="Helical" evidence="8">
    <location>
        <begin position="461"/>
        <end position="478"/>
    </location>
</feature>
<evidence type="ECO:0000313" key="11">
    <source>
        <dbReference type="Proteomes" id="UP000053558"/>
    </source>
</evidence>
<dbReference type="Pfam" id="PF07690">
    <property type="entry name" value="MFS_1"/>
    <property type="match status" value="1"/>
</dbReference>
<gene>
    <name evidence="10" type="ORF">CONPUDRAFT_165760</name>
</gene>
<dbReference type="RefSeq" id="XP_007769181.1">
    <property type="nucleotide sequence ID" value="XM_007770991.1"/>
</dbReference>
<dbReference type="CDD" id="cd17502">
    <property type="entry name" value="MFS_Azr1_MDR_like"/>
    <property type="match status" value="1"/>
</dbReference>
<feature type="transmembrane region" description="Helical" evidence="8">
    <location>
        <begin position="132"/>
        <end position="150"/>
    </location>
</feature>
<feature type="transmembrane region" description="Helical" evidence="8">
    <location>
        <begin position="394"/>
        <end position="416"/>
    </location>
</feature>
<dbReference type="GO" id="GO:0022857">
    <property type="term" value="F:transmembrane transporter activity"/>
    <property type="evidence" value="ECO:0007669"/>
    <property type="project" value="InterPro"/>
</dbReference>
<comment type="subcellular location">
    <subcellularLocation>
        <location evidence="1">Endomembrane system</location>
        <topology evidence="1">Multi-pass membrane protein</topology>
    </subcellularLocation>
</comment>
<comment type="similarity">
    <text evidence="2">Belongs to the major facilitator superfamily.</text>
</comment>
<evidence type="ECO:0000256" key="1">
    <source>
        <dbReference type="ARBA" id="ARBA00004127"/>
    </source>
</evidence>
<feature type="region of interest" description="Disordered" evidence="7">
    <location>
        <begin position="1"/>
        <end position="51"/>
    </location>
</feature>
<dbReference type="PANTHER" id="PTHR23501">
    <property type="entry name" value="MAJOR FACILITATOR SUPERFAMILY"/>
    <property type="match status" value="1"/>
</dbReference>
<dbReference type="InterPro" id="IPR020846">
    <property type="entry name" value="MFS_dom"/>
</dbReference>
<feature type="region of interest" description="Disordered" evidence="7">
    <location>
        <begin position="634"/>
        <end position="669"/>
    </location>
</feature>
<feature type="domain" description="Major facilitator superfamily (MFS) profile" evidence="9">
    <location>
        <begin position="68"/>
        <end position="555"/>
    </location>
</feature>
<feature type="transmembrane region" description="Helical" evidence="8">
    <location>
        <begin position="291"/>
        <end position="316"/>
    </location>
</feature>
<evidence type="ECO:0000256" key="6">
    <source>
        <dbReference type="ARBA" id="ARBA00023136"/>
    </source>
</evidence>
<keyword evidence="5 8" id="KW-1133">Transmembrane helix</keyword>
<dbReference type="GeneID" id="19205386"/>
<feature type="transmembrane region" description="Helical" evidence="8">
    <location>
        <begin position="422"/>
        <end position="441"/>
    </location>
</feature>
<feature type="region of interest" description="Disordered" evidence="7">
    <location>
        <begin position="566"/>
        <end position="586"/>
    </location>
</feature>
<comment type="caution">
    <text evidence="10">The sequence shown here is derived from an EMBL/GenBank/DDBJ whole genome shotgun (WGS) entry which is preliminary data.</text>
</comment>
<feature type="transmembrane region" description="Helical" evidence="8">
    <location>
        <begin position="368"/>
        <end position="387"/>
    </location>
</feature>
<accession>A0A5M3MN13</accession>
<evidence type="ECO:0000256" key="4">
    <source>
        <dbReference type="ARBA" id="ARBA00022692"/>
    </source>
</evidence>
<evidence type="ECO:0000256" key="7">
    <source>
        <dbReference type="SAM" id="MobiDB-lite"/>
    </source>
</evidence>
<evidence type="ECO:0000313" key="10">
    <source>
        <dbReference type="EMBL" id="EIW80164.1"/>
    </source>
</evidence>
<dbReference type="InterPro" id="IPR036259">
    <property type="entry name" value="MFS_trans_sf"/>
</dbReference>
<dbReference type="EMBL" id="JH711579">
    <property type="protein sequence ID" value="EIW80164.1"/>
    <property type="molecule type" value="Genomic_DNA"/>
</dbReference>
<feature type="transmembrane region" description="Helical" evidence="8">
    <location>
        <begin position="263"/>
        <end position="285"/>
    </location>
</feature>
<dbReference type="PANTHER" id="PTHR23501:SF189">
    <property type="entry name" value="DRUG TRANSPORTER, PUTATIVE (AFU_ORTHOLOGUE AFUA_4G03920)-RELATED"/>
    <property type="match status" value="1"/>
</dbReference>
<sequence>MAAMGDRTWSAASSVTAHISRVPSATGEEHQAPSPSTPPTTTSSKQEDAKNKLTDQTNLLPPARLIAVLCGVASCVLVTTLDSVVIATGLPLISQAFSAGSVIAWVPSAYFLASTAFMPLYGRLSDIFGRKAAMATGMTIFVLGALGSGFSRNIMELIICRAIAGAGGGGIISMAQIIISDVVTLRERGKFQGIIIAVNALGFAIGPPIGGALSEKVSWKWCFWINIPYSVIAITIITFILPFKPVQGNMKDKIKRIDYMGTFLTLAGSVMVLLPLTWGGVSYSWYSGPVLGPLIGGLAVIVLFCVWEAYGALLPIIPMYIFKHTTVVGVYIAMFANGFIFYSAMYYLPQFFQVGMGWSPIRSGVSLLPLLLAQAFSSWSTGLMVSWTGRFRALIYTGFTVWTIGSGCLMMLSSTINRPAMSFYMILSGFGAGLTMQTTTVAAQASVPRKDMSVVTAIRNFVRLLGGTLGLAIGSTFINNELRDSLTTLGLSPSTVSTIVDTPSLLSTNAAGLTAEQTSIALGGYTKGIRLLFAINTAWSAFALIATIFLIKHQNLTRGDDDQYKDKAVKQEQTDAEANPGSASISRAVTLAGSELEKEKVVEEKTIATADVSEVPSAVNGSAEEVVINEGSYVLNHNHDGDSDVASTHEHQQDVVDSLNGATGTARRD</sequence>
<dbReference type="FunFam" id="1.20.1720.10:FF:000013">
    <property type="entry name" value="Related to multidrug resistance proteins"/>
    <property type="match status" value="1"/>
</dbReference>
<proteinExistence type="inferred from homology"/>
<keyword evidence="4 8" id="KW-0812">Transmembrane</keyword>
<dbReference type="GO" id="GO:0012505">
    <property type="term" value="C:endomembrane system"/>
    <property type="evidence" value="ECO:0007669"/>
    <property type="project" value="UniProtKB-SubCell"/>
</dbReference>
<keyword evidence="3" id="KW-0813">Transport</keyword>
<feature type="transmembrane region" description="Helical" evidence="8">
    <location>
        <begin position="102"/>
        <end position="120"/>
    </location>
</feature>
<feature type="transmembrane region" description="Helical" evidence="8">
    <location>
        <begin position="65"/>
        <end position="90"/>
    </location>
</feature>
<dbReference type="OrthoDB" id="10021397at2759"/>
<feature type="compositionally biased region" description="Basic and acidic residues" evidence="7">
    <location>
        <begin position="637"/>
        <end position="654"/>
    </location>
</feature>
<evidence type="ECO:0000259" key="9">
    <source>
        <dbReference type="PROSITE" id="PS50850"/>
    </source>
</evidence>
<evidence type="ECO:0000256" key="8">
    <source>
        <dbReference type="SAM" id="Phobius"/>
    </source>
</evidence>
<feature type="transmembrane region" description="Helical" evidence="8">
    <location>
        <begin position="328"/>
        <end position="348"/>
    </location>
</feature>
<feature type="transmembrane region" description="Helical" evidence="8">
    <location>
        <begin position="223"/>
        <end position="243"/>
    </location>
</feature>
<feature type="transmembrane region" description="Helical" evidence="8">
    <location>
        <begin position="531"/>
        <end position="551"/>
    </location>
</feature>
<dbReference type="KEGG" id="cput:CONPUDRAFT_165760"/>
<dbReference type="OMA" id="GRWKVFP"/>
<name>A0A5M3MN13_CONPW</name>
<dbReference type="InterPro" id="IPR011701">
    <property type="entry name" value="MFS"/>
</dbReference>
<protein>
    <submittedName>
        <fullName evidence="10">MFS general substrate transporter</fullName>
    </submittedName>
</protein>